<keyword evidence="1" id="KW-1133">Transmembrane helix</keyword>
<dbReference type="KEGG" id="abac:LuPra_06189"/>
<protein>
    <recommendedName>
        <fullName evidence="2">GAF domain-containing protein</fullName>
    </recommendedName>
</protein>
<gene>
    <name evidence="3" type="ORF">LuPra_06189</name>
</gene>
<dbReference type="AlphaFoldDB" id="A0A143PW32"/>
<keyword evidence="1" id="KW-0812">Transmembrane</keyword>
<accession>A0A143PW32</accession>
<dbReference type="SUPFAM" id="SSF55781">
    <property type="entry name" value="GAF domain-like"/>
    <property type="match status" value="1"/>
</dbReference>
<dbReference type="InterPro" id="IPR003018">
    <property type="entry name" value="GAF"/>
</dbReference>
<dbReference type="InterPro" id="IPR029016">
    <property type="entry name" value="GAF-like_dom_sf"/>
</dbReference>
<dbReference type="RefSeq" id="WP_157899890.1">
    <property type="nucleotide sequence ID" value="NZ_CP015136.1"/>
</dbReference>
<reference evidence="3 4" key="1">
    <citation type="journal article" date="2016" name="Genome Announc.">
        <title>First Complete Genome Sequence of a Subdivision 6 Acidobacterium Strain.</title>
        <authorList>
            <person name="Huang S."/>
            <person name="Vieira S."/>
            <person name="Bunk B."/>
            <person name="Riedel T."/>
            <person name="Sproer C."/>
            <person name="Overmann J."/>
        </authorList>
    </citation>
    <scope>NUCLEOTIDE SEQUENCE [LARGE SCALE GENOMIC DNA]</scope>
    <source>
        <strain evidence="4">DSM 100886 HEG_-6_39</strain>
    </source>
</reference>
<evidence type="ECO:0000313" key="3">
    <source>
        <dbReference type="EMBL" id="AMY12905.1"/>
    </source>
</evidence>
<dbReference type="Proteomes" id="UP000076079">
    <property type="component" value="Chromosome"/>
</dbReference>
<evidence type="ECO:0000259" key="2">
    <source>
        <dbReference type="Pfam" id="PF13492"/>
    </source>
</evidence>
<organism evidence="3 4">
    <name type="scientific">Luteitalea pratensis</name>
    <dbReference type="NCBI Taxonomy" id="1855912"/>
    <lineage>
        <taxon>Bacteria</taxon>
        <taxon>Pseudomonadati</taxon>
        <taxon>Acidobacteriota</taxon>
        <taxon>Vicinamibacteria</taxon>
        <taxon>Vicinamibacterales</taxon>
        <taxon>Vicinamibacteraceae</taxon>
        <taxon>Luteitalea</taxon>
    </lineage>
</organism>
<dbReference type="Gene3D" id="3.30.450.40">
    <property type="match status" value="1"/>
</dbReference>
<keyword evidence="4" id="KW-1185">Reference proteome</keyword>
<proteinExistence type="predicted"/>
<evidence type="ECO:0000256" key="1">
    <source>
        <dbReference type="SAM" id="Phobius"/>
    </source>
</evidence>
<feature type="domain" description="GAF" evidence="2">
    <location>
        <begin position="290"/>
        <end position="406"/>
    </location>
</feature>
<dbReference type="Pfam" id="PF13492">
    <property type="entry name" value="GAF_3"/>
    <property type="match status" value="1"/>
</dbReference>
<evidence type="ECO:0000313" key="4">
    <source>
        <dbReference type="Proteomes" id="UP000076079"/>
    </source>
</evidence>
<reference evidence="4" key="2">
    <citation type="submission" date="2016-04" db="EMBL/GenBank/DDBJ databases">
        <title>First Complete Genome Sequence of a Subdivision 6 Acidobacterium.</title>
        <authorList>
            <person name="Huang S."/>
            <person name="Vieira S."/>
            <person name="Bunk B."/>
            <person name="Riedel T."/>
            <person name="Sproeer C."/>
            <person name="Overmann J."/>
        </authorList>
    </citation>
    <scope>NUCLEOTIDE SEQUENCE [LARGE SCALE GENOMIC DNA]</scope>
    <source>
        <strain evidence="4">DSM 100886 HEG_-6_39</strain>
    </source>
</reference>
<sequence length="414" mass="43559">MTRPAVRLVLVLLLIAGVGAAGWQLYMLEKRRLDGLRQQQSLDAVREQVLHAIDDSRTAQQAYLAKGQGLDFWEAKFAEATAGLTQGLAALRAQANGQPAAVEALDAADRALKVYEGVDRKIRGFVVNNTDLMAADAVYEDGLKTSGVIRSSVEQALAALVGPARTGYDERRMQYMIAGAAAGAGIFVSLLLLPTGRRTEPEVELHAPAGSLHLSERPLRVDPPVMASPAADSMRGPIAEPVVAPPPAPAPVPVESRRASVATALPEDSLDAAAKVCTDLARVKDADELRDALGRAARLLDASGVIVWVTDGGGKSLKPLLTYGYPEEALRRIPTLPKDQDNATAAAWRDAVTQVVDATDSAPGAIAVPLLVPQGCVGVLAAEIRHGRESATTTRALAQIVAAQLAVLIPTESV</sequence>
<keyword evidence="1" id="KW-0472">Membrane</keyword>
<dbReference type="EMBL" id="CP015136">
    <property type="protein sequence ID" value="AMY12905.1"/>
    <property type="molecule type" value="Genomic_DNA"/>
</dbReference>
<name>A0A143PW32_LUTPR</name>
<feature type="transmembrane region" description="Helical" evidence="1">
    <location>
        <begin position="6"/>
        <end position="28"/>
    </location>
</feature>